<comment type="caution">
    <text evidence="2">The sequence shown here is derived from an EMBL/GenBank/DDBJ whole genome shotgun (WGS) entry which is preliminary data.</text>
</comment>
<reference evidence="3" key="1">
    <citation type="journal article" date="2019" name="Int. J. Syst. Evol. Microbiol.">
        <title>The Global Catalogue of Microorganisms (GCM) 10K type strain sequencing project: providing services to taxonomists for standard genome sequencing and annotation.</title>
        <authorList>
            <consortium name="The Broad Institute Genomics Platform"/>
            <consortium name="The Broad Institute Genome Sequencing Center for Infectious Disease"/>
            <person name="Wu L."/>
            <person name="Ma J."/>
        </authorList>
    </citation>
    <scope>NUCLEOTIDE SEQUENCE [LARGE SCALE GENOMIC DNA]</scope>
    <source>
        <strain evidence="3">CCUG 2113</strain>
    </source>
</reference>
<organism evidence="2 3">
    <name type="scientific">Acidovorax facilis</name>
    <dbReference type="NCBI Taxonomy" id="12917"/>
    <lineage>
        <taxon>Bacteria</taxon>
        <taxon>Pseudomonadati</taxon>
        <taxon>Pseudomonadota</taxon>
        <taxon>Betaproteobacteria</taxon>
        <taxon>Burkholderiales</taxon>
        <taxon>Comamonadaceae</taxon>
        <taxon>Acidovorax</taxon>
    </lineage>
</organism>
<evidence type="ECO:0000256" key="1">
    <source>
        <dbReference type="SAM" id="Phobius"/>
    </source>
</evidence>
<name>A0ABV8DAT9_9BURK</name>
<feature type="transmembrane region" description="Helical" evidence="1">
    <location>
        <begin position="40"/>
        <end position="60"/>
    </location>
</feature>
<gene>
    <name evidence="2" type="ORF">ACFOW3_13715</name>
</gene>
<evidence type="ECO:0008006" key="4">
    <source>
        <dbReference type="Google" id="ProtNLM"/>
    </source>
</evidence>
<keyword evidence="1" id="KW-0472">Membrane</keyword>
<evidence type="ECO:0000313" key="2">
    <source>
        <dbReference type="EMBL" id="MFC3935674.1"/>
    </source>
</evidence>
<keyword evidence="1" id="KW-1133">Transmembrane helix</keyword>
<dbReference type="EMBL" id="JBHSAJ010000037">
    <property type="protein sequence ID" value="MFC3935674.1"/>
    <property type="molecule type" value="Genomic_DNA"/>
</dbReference>
<evidence type="ECO:0000313" key="3">
    <source>
        <dbReference type="Proteomes" id="UP001595693"/>
    </source>
</evidence>
<protein>
    <recommendedName>
        <fullName evidence="4">Lipoprotein</fullName>
    </recommendedName>
</protein>
<keyword evidence="3" id="KW-1185">Reference proteome</keyword>
<dbReference type="RefSeq" id="WP_156358659.1">
    <property type="nucleotide sequence ID" value="NZ_JAMXAX010000009.1"/>
</dbReference>
<proteinExistence type="predicted"/>
<keyword evidence="1" id="KW-0812">Transmembrane</keyword>
<sequence length="80" mass="9052">MSDSNWTLRFPRTTRCDGHAIYYYKTPAHRRFFYAFVRRGWLLVPVVLAVIVLAGCVDMASEENTAASLRDAVAQARSGQ</sequence>
<dbReference type="Proteomes" id="UP001595693">
    <property type="component" value="Unassembled WGS sequence"/>
</dbReference>
<accession>A0ABV8DAT9</accession>